<sequence length="50" mass="5515">MNFDVRQALLCMSSIGLSAVCLFNVFIILISAVIVFLAVRAHALNSKLQY</sequence>
<accession>A0A0B1SGT8</accession>
<keyword evidence="1" id="KW-1133">Transmembrane helix</keyword>
<feature type="transmembrane region" description="Helical" evidence="1">
    <location>
        <begin position="15"/>
        <end position="39"/>
    </location>
</feature>
<dbReference type="OrthoDB" id="10302834at2759"/>
<dbReference type="EMBL" id="KN579595">
    <property type="protein sequence ID" value="KHJ82430.1"/>
    <property type="molecule type" value="Genomic_DNA"/>
</dbReference>
<keyword evidence="3" id="KW-1185">Reference proteome</keyword>
<evidence type="ECO:0000313" key="3">
    <source>
        <dbReference type="Proteomes" id="UP000053660"/>
    </source>
</evidence>
<gene>
    <name evidence="2" type="ORF">OESDEN_17876</name>
</gene>
<dbReference type="Proteomes" id="UP000053660">
    <property type="component" value="Unassembled WGS sequence"/>
</dbReference>
<keyword evidence="1" id="KW-0812">Transmembrane</keyword>
<reference evidence="2 3" key="1">
    <citation type="submission" date="2014-03" db="EMBL/GenBank/DDBJ databases">
        <title>Draft genome of the hookworm Oesophagostomum dentatum.</title>
        <authorList>
            <person name="Mitreva M."/>
        </authorList>
    </citation>
    <scope>NUCLEOTIDE SEQUENCE [LARGE SCALE GENOMIC DNA]</scope>
    <source>
        <strain evidence="2 3">OD-Hann</strain>
    </source>
</reference>
<evidence type="ECO:0000256" key="1">
    <source>
        <dbReference type="SAM" id="Phobius"/>
    </source>
</evidence>
<proteinExistence type="predicted"/>
<dbReference type="AlphaFoldDB" id="A0A0B1SGT8"/>
<name>A0A0B1SGT8_OESDE</name>
<keyword evidence="1" id="KW-0472">Membrane</keyword>
<organism evidence="2 3">
    <name type="scientific">Oesophagostomum dentatum</name>
    <name type="common">Nodular worm</name>
    <dbReference type="NCBI Taxonomy" id="61180"/>
    <lineage>
        <taxon>Eukaryota</taxon>
        <taxon>Metazoa</taxon>
        <taxon>Ecdysozoa</taxon>
        <taxon>Nematoda</taxon>
        <taxon>Chromadorea</taxon>
        <taxon>Rhabditida</taxon>
        <taxon>Rhabditina</taxon>
        <taxon>Rhabditomorpha</taxon>
        <taxon>Strongyloidea</taxon>
        <taxon>Strongylidae</taxon>
        <taxon>Oesophagostomum</taxon>
    </lineage>
</organism>
<protein>
    <submittedName>
        <fullName evidence="2">Uncharacterized protein</fullName>
    </submittedName>
</protein>
<evidence type="ECO:0000313" key="2">
    <source>
        <dbReference type="EMBL" id="KHJ82430.1"/>
    </source>
</evidence>